<protein>
    <submittedName>
        <fullName evidence="3">Membrane protein DedA, SNARE-associated domain</fullName>
    </submittedName>
</protein>
<dbReference type="GO" id="GO:0005886">
    <property type="term" value="C:plasma membrane"/>
    <property type="evidence" value="ECO:0007669"/>
    <property type="project" value="TreeGrafter"/>
</dbReference>
<evidence type="ECO:0000313" key="4">
    <source>
        <dbReference type="Proteomes" id="UP000199586"/>
    </source>
</evidence>
<evidence type="ECO:0000259" key="2">
    <source>
        <dbReference type="Pfam" id="PF09335"/>
    </source>
</evidence>
<dbReference type="PANTHER" id="PTHR42709:SF2">
    <property type="entry name" value="INNER MEMBRANE PROTEIN YOHD"/>
    <property type="match status" value="1"/>
</dbReference>
<dbReference type="Pfam" id="PF09335">
    <property type="entry name" value="VTT_dom"/>
    <property type="match status" value="1"/>
</dbReference>
<keyword evidence="1" id="KW-1133">Transmembrane helix</keyword>
<keyword evidence="1" id="KW-0472">Membrane</keyword>
<proteinExistence type="predicted"/>
<dbReference type="Proteomes" id="UP000199586">
    <property type="component" value="Unassembled WGS sequence"/>
</dbReference>
<evidence type="ECO:0000256" key="1">
    <source>
        <dbReference type="SAM" id="Phobius"/>
    </source>
</evidence>
<dbReference type="OrthoDB" id="948134at2"/>
<accession>A0A1I5TVQ8</accession>
<dbReference type="InterPro" id="IPR051311">
    <property type="entry name" value="DedA_domain"/>
</dbReference>
<reference evidence="4" key="1">
    <citation type="submission" date="2016-10" db="EMBL/GenBank/DDBJ databases">
        <authorList>
            <person name="Varghese N."/>
            <person name="Submissions S."/>
        </authorList>
    </citation>
    <scope>NUCLEOTIDE SEQUENCE [LARGE SCALE GENOMIC DNA]</scope>
    <source>
        <strain evidence="4">CGMCC 1.9113</strain>
    </source>
</reference>
<evidence type="ECO:0000313" key="3">
    <source>
        <dbReference type="EMBL" id="SFP86687.1"/>
    </source>
</evidence>
<keyword evidence="1" id="KW-0812">Transmembrane</keyword>
<name>A0A1I5TVQ8_9SPHN</name>
<feature type="transmembrane region" description="Helical" evidence="1">
    <location>
        <begin position="161"/>
        <end position="183"/>
    </location>
</feature>
<organism evidence="3 4">
    <name type="scientific">Sphingomonas rubra</name>
    <dbReference type="NCBI Taxonomy" id="634430"/>
    <lineage>
        <taxon>Bacteria</taxon>
        <taxon>Pseudomonadati</taxon>
        <taxon>Pseudomonadota</taxon>
        <taxon>Alphaproteobacteria</taxon>
        <taxon>Sphingomonadales</taxon>
        <taxon>Sphingomonadaceae</taxon>
        <taxon>Sphingomonas</taxon>
    </lineage>
</organism>
<dbReference type="InterPro" id="IPR032816">
    <property type="entry name" value="VTT_dom"/>
</dbReference>
<keyword evidence="4" id="KW-1185">Reference proteome</keyword>
<feature type="transmembrane region" description="Helical" evidence="1">
    <location>
        <begin position="123"/>
        <end position="149"/>
    </location>
</feature>
<sequence length="193" mass="20579">MSVEGLIAQYGLAAVFLGAGIEGETAVIAGGVLAHQGLVSPLGAGLAAAAGSFAADQGFFQIGRHFREGRLVRGLRGRPTYARAIGLLERHPSGFIFAYRFLYGLRTVSPIAIGTSRIALRQFVLVNLAAAVVWATLFTGVGFLFGNVLSDLFGRIGGRRLLWGIVAAMGVALVLGTAARWWWKREHRREEGA</sequence>
<dbReference type="RefSeq" id="WP_093333856.1">
    <property type="nucleotide sequence ID" value="NZ_FOXP01000009.1"/>
</dbReference>
<gene>
    <name evidence="3" type="ORF">SAMN04488241_10964</name>
</gene>
<dbReference type="PANTHER" id="PTHR42709">
    <property type="entry name" value="ALKALINE PHOSPHATASE LIKE PROTEIN"/>
    <property type="match status" value="1"/>
</dbReference>
<feature type="domain" description="VTT" evidence="2">
    <location>
        <begin position="23"/>
        <end position="142"/>
    </location>
</feature>
<dbReference type="EMBL" id="FOXP01000009">
    <property type="protein sequence ID" value="SFP86687.1"/>
    <property type="molecule type" value="Genomic_DNA"/>
</dbReference>
<dbReference type="STRING" id="634430.SAMN04488241_10964"/>
<dbReference type="AlphaFoldDB" id="A0A1I5TVQ8"/>